<sequence length="226" mass="25249">MASVGPPGYGFPARLWRLLARGRPPGFGRSGAWRSPLRGPWLTSVLGAVLLVTLPLVIVTGLLSYVAYAPWFGQGFPAHVGWLRLPYFDWPTHPVWLYRLTQGVHVTLGLVLVPVVAAKLWSVIPRLFAWPPVRSLAQLLERVSLVLLVGGILFEIATGVLDIQYHYVFGFDFYTGHYYGAWVFTGAFVAHVSIKLPRMVRTLRSRPLREQLRVSRAGTRPEPADP</sequence>
<evidence type="ECO:0000313" key="2">
    <source>
        <dbReference type="EMBL" id="TDD92900.1"/>
    </source>
</evidence>
<evidence type="ECO:0000256" key="1">
    <source>
        <dbReference type="SAM" id="Phobius"/>
    </source>
</evidence>
<gene>
    <name evidence="2" type="ORF">E1293_00005</name>
</gene>
<dbReference type="AlphaFoldDB" id="A0A4R5C4K6"/>
<feature type="transmembrane region" description="Helical" evidence="1">
    <location>
        <begin position="104"/>
        <end position="124"/>
    </location>
</feature>
<keyword evidence="1" id="KW-0812">Transmembrane</keyword>
<keyword evidence="3" id="KW-1185">Reference proteome</keyword>
<name>A0A4R5C4K6_9ACTN</name>
<accession>A0A4R5C4K6</accession>
<feature type="transmembrane region" description="Helical" evidence="1">
    <location>
        <begin position="145"/>
        <end position="167"/>
    </location>
</feature>
<proteinExistence type="predicted"/>
<comment type="caution">
    <text evidence="2">The sequence shown here is derived from an EMBL/GenBank/DDBJ whole genome shotgun (WGS) entry which is preliminary data.</text>
</comment>
<dbReference type="EMBL" id="SMKY01000001">
    <property type="protein sequence ID" value="TDD92900.1"/>
    <property type="molecule type" value="Genomic_DNA"/>
</dbReference>
<feature type="transmembrane region" description="Helical" evidence="1">
    <location>
        <begin position="41"/>
        <end position="68"/>
    </location>
</feature>
<protein>
    <submittedName>
        <fullName evidence="2">Uncharacterized protein</fullName>
    </submittedName>
</protein>
<keyword evidence="1" id="KW-1133">Transmembrane helix</keyword>
<reference evidence="2 3" key="1">
    <citation type="submission" date="2019-03" db="EMBL/GenBank/DDBJ databases">
        <title>Draft genome sequences of novel Actinobacteria.</title>
        <authorList>
            <person name="Sahin N."/>
            <person name="Ay H."/>
            <person name="Saygin H."/>
        </authorList>
    </citation>
    <scope>NUCLEOTIDE SEQUENCE [LARGE SCALE GENOMIC DNA]</scope>
    <source>
        <strain evidence="2 3">DSM 45941</strain>
    </source>
</reference>
<dbReference type="Proteomes" id="UP000295578">
    <property type="component" value="Unassembled WGS sequence"/>
</dbReference>
<feature type="transmembrane region" description="Helical" evidence="1">
    <location>
        <begin position="179"/>
        <end position="196"/>
    </location>
</feature>
<organism evidence="2 3">
    <name type="scientific">Actinomadura darangshiensis</name>
    <dbReference type="NCBI Taxonomy" id="705336"/>
    <lineage>
        <taxon>Bacteria</taxon>
        <taxon>Bacillati</taxon>
        <taxon>Actinomycetota</taxon>
        <taxon>Actinomycetes</taxon>
        <taxon>Streptosporangiales</taxon>
        <taxon>Thermomonosporaceae</taxon>
        <taxon>Actinomadura</taxon>
    </lineage>
</organism>
<feature type="non-terminal residue" evidence="2">
    <location>
        <position position="226"/>
    </location>
</feature>
<keyword evidence="1" id="KW-0472">Membrane</keyword>
<evidence type="ECO:0000313" key="3">
    <source>
        <dbReference type="Proteomes" id="UP000295578"/>
    </source>
</evidence>